<evidence type="ECO:0000313" key="3">
    <source>
        <dbReference type="EMBL" id="CAG8564210.1"/>
    </source>
</evidence>
<dbReference type="Pfam" id="PF20259">
    <property type="entry name" value="tRNA_Me_trans_M"/>
    <property type="match status" value="1"/>
</dbReference>
<feature type="non-terminal residue" evidence="3">
    <location>
        <position position="199"/>
    </location>
</feature>
<evidence type="ECO:0000313" key="4">
    <source>
        <dbReference type="Proteomes" id="UP000789706"/>
    </source>
</evidence>
<dbReference type="EMBL" id="CAJVPK010000992">
    <property type="protein sequence ID" value="CAG8564210.1"/>
    <property type="molecule type" value="Genomic_DNA"/>
</dbReference>
<dbReference type="AlphaFoldDB" id="A0A9N9FY26"/>
<proteinExistence type="predicted"/>
<gene>
    <name evidence="3" type="ORF">DEBURN_LOCUS7741</name>
</gene>
<dbReference type="Gene3D" id="2.40.30.10">
    <property type="entry name" value="Translation factors"/>
    <property type="match status" value="1"/>
</dbReference>
<dbReference type="Pfam" id="PF20258">
    <property type="entry name" value="tRNA_Me_trans_C"/>
    <property type="match status" value="1"/>
</dbReference>
<dbReference type="OrthoDB" id="3685at2759"/>
<evidence type="ECO:0000259" key="1">
    <source>
        <dbReference type="Pfam" id="PF20258"/>
    </source>
</evidence>
<protein>
    <submittedName>
        <fullName evidence="3">7157_t:CDS:1</fullName>
    </submittedName>
</protein>
<sequence>NEISEYGRIKLLRGADPKKDQSYFLSAVLEEKFRNKPFSEFLEQYLIGQLGDIKTLDGQHKGQHAYTIGQRVQFLNCPSNPMFFSNSLIAKDWCFFFDQIRYRQDPDQFKVQLRSDNKYFVEFKEPQWTIAPGQISSVSEKSRSQKSTKVIKFGTSIREETNFSLLSNLSLMLETVIKLRGLGQSGRGSFWSRKIDENV</sequence>
<organism evidence="3 4">
    <name type="scientific">Diversispora eburnea</name>
    <dbReference type="NCBI Taxonomy" id="1213867"/>
    <lineage>
        <taxon>Eukaryota</taxon>
        <taxon>Fungi</taxon>
        <taxon>Fungi incertae sedis</taxon>
        <taxon>Mucoromycota</taxon>
        <taxon>Glomeromycotina</taxon>
        <taxon>Glomeromycetes</taxon>
        <taxon>Diversisporales</taxon>
        <taxon>Diversisporaceae</taxon>
        <taxon>Diversispora</taxon>
    </lineage>
</organism>
<feature type="domain" description="tRNA-specific 2-thiouridylase MnmA-like C-terminal" evidence="1">
    <location>
        <begin position="99"/>
        <end position="135"/>
    </location>
</feature>
<dbReference type="InterPro" id="IPR046885">
    <property type="entry name" value="MnmA-like_C"/>
</dbReference>
<accession>A0A9N9FY26</accession>
<evidence type="ECO:0000259" key="2">
    <source>
        <dbReference type="Pfam" id="PF20259"/>
    </source>
</evidence>
<reference evidence="3" key="1">
    <citation type="submission" date="2021-06" db="EMBL/GenBank/DDBJ databases">
        <authorList>
            <person name="Kallberg Y."/>
            <person name="Tangrot J."/>
            <person name="Rosling A."/>
        </authorList>
    </citation>
    <scope>NUCLEOTIDE SEQUENCE</scope>
    <source>
        <strain evidence="3">AZ414A</strain>
    </source>
</reference>
<feature type="domain" description="tRNA-specific 2-thiouridylase MnmA-like central" evidence="2">
    <location>
        <begin position="40"/>
        <end position="71"/>
    </location>
</feature>
<keyword evidence="4" id="KW-1185">Reference proteome</keyword>
<comment type="caution">
    <text evidence="3">The sequence shown here is derived from an EMBL/GenBank/DDBJ whole genome shotgun (WGS) entry which is preliminary data.</text>
</comment>
<dbReference type="Proteomes" id="UP000789706">
    <property type="component" value="Unassembled WGS sequence"/>
</dbReference>
<name>A0A9N9FY26_9GLOM</name>
<dbReference type="InterPro" id="IPR046884">
    <property type="entry name" value="MnmA-like_central"/>
</dbReference>